<feature type="transmembrane region" description="Helical" evidence="1">
    <location>
        <begin position="19"/>
        <end position="39"/>
    </location>
</feature>
<protein>
    <submittedName>
        <fullName evidence="2">Uncharacterized protein</fullName>
    </submittedName>
</protein>
<feature type="transmembrane region" description="Helical" evidence="1">
    <location>
        <begin position="46"/>
        <end position="65"/>
    </location>
</feature>
<organism evidence="2">
    <name type="scientific">Oppiella nova</name>
    <dbReference type="NCBI Taxonomy" id="334625"/>
    <lineage>
        <taxon>Eukaryota</taxon>
        <taxon>Metazoa</taxon>
        <taxon>Ecdysozoa</taxon>
        <taxon>Arthropoda</taxon>
        <taxon>Chelicerata</taxon>
        <taxon>Arachnida</taxon>
        <taxon>Acari</taxon>
        <taxon>Acariformes</taxon>
        <taxon>Sarcoptiformes</taxon>
        <taxon>Oribatida</taxon>
        <taxon>Brachypylina</taxon>
        <taxon>Oppioidea</taxon>
        <taxon>Oppiidae</taxon>
        <taxon>Oppiella</taxon>
    </lineage>
</organism>
<sequence>IISLAAIIPLTAQDSKTTIIVILVVTGIASLLIPTIGMIGTLKHHYGMAMTFAISMTVATAFNIYCMTRFKGIVPNFLVQLGETILAYMFAMQCNKMRESRIHNMEAAMRGDNQAQLFVITDPSAQLHDIPTTSYATQPALNPQYDQQYGGQYGHQYDGQYGAQYGPQYGHQYGGDVNKVNPIGFEQIAPATQNGAYPIKEFERGYSRMGDRPIPNTI</sequence>
<feature type="non-terminal residue" evidence="2">
    <location>
        <position position="1"/>
    </location>
</feature>
<keyword evidence="1" id="KW-0472">Membrane</keyword>
<keyword evidence="1" id="KW-0812">Transmembrane</keyword>
<reference evidence="2" key="1">
    <citation type="submission" date="2020-11" db="EMBL/GenBank/DDBJ databases">
        <authorList>
            <person name="Tran Van P."/>
        </authorList>
    </citation>
    <scope>NUCLEOTIDE SEQUENCE</scope>
</reference>
<keyword evidence="1" id="KW-1133">Transmembrane helix</keyword>
<dbReference type="EMBL" id="CAJPVJ010021489">
    <property type="protein sequence ID" value="CAG2177986.1"/>
    <property type="molecule type" value="Genomic_DNA"/>
</dbReference>
<feature type="transmembrane region" description="Helical" evidence="1">
    <location>
        <begin position="77"/>
        <end position="95"/>
    </location>
</feature>
<evidence type="ECO:0000313" key="2">
    <source>
        <dbReference type="EMBL" id="CAD7660850.1"/>
    </source>
</evidence>
<dbReference type="EMBL" id="OC936314">
    <property type="protein sequence ID" value="CAD7660850.1"/>
    <property type="molecule type" value="Genomic_DNA"/>
</dbReference>
<keyword evidence="3" id="KW-1185">Reference proteome</keyword>
<evidence type="ECO:0000256" key="1">
    <source>
        <dbReference type="SAM" id="Phobius"/>
    </source>
</evidence>
<feature type="non-terminal residue" evidence="2">
    <location>
        <position position="218"/>
    </location>
</feature>
<proteinExistence type="predicted"/>
<name>A0A7R9MIF9_9ACAR</name>
<evidence type="ECO:0000313" key="3">
    <source>
        <dbReference type="Proteomes" id="UP000728032"/>
    </source>
</evidence>
<gene>
    <name evidence="2" type="ORF">ONB1V03_LOCUS17413</name>
</gene>
<dbReference type="AlphaFoldDB" id="A0A7R9MIF9"/>
<dbReference type="Proteomes" id="UP000728032">
    <property type="component" value="Unassembled WGS sequence"/>
</dbReference>
<accession>A0A7R9MIF9</accession>